<proteinExistence type="predicted"/>
<dbReference type="EMBL" id="OM869631">
    <property type="protein sequence ID" value="UPW41584.1"/>
    <property type="molecule type" value="Genomic_DNA"/>
</dbReference>
<organism evidence="1">
    <name type="scientific">Peromfec virus RodF8_50</name>
    <dbReference type="NCBI Taxonomy" id="2929380"/>
    <lineage>
        <taxon>Viruses</taxon>
        <taxon>Monodnaviria</taxon>
        <taxon>Sangervirae</taxon>
        <taxon>Phixviricota</taxon>
        <taxon>Malgrandaviricetes</taxon>
        <taxon>Petitvirales</taxon>
        <taxon>Microviridae</taxon>
    </lineage>
</organism>
<accession>A0A976N1N7</accession>
<protein>
    <submittedName>
        <fullName evidence="1">Uncharacterized protein</fullName>
    </submittedName>
</protein>
<name>A0A976N1N7_9VIRU</name>
<sequence>MKYWISVALPEANTALQAHFADKMSAYSFYNLLYQLHAPMIIKLWKNTEVIERCMIS</sequence>
<reference evidence="1" key="1">
    <citation type="submission" date="2022-02" db="EMBL/GenBank/DDBJ databases">
        <title>Towards deciphering the DNA virus diversity associated with rodent species in the families Cricetidae and Heteromyidae.</title>
        <authorList>
            <person name="Lund M."/>
            <person name="Larsen B.B."/>
            <person name="Gryseels S."/>
            <person name="Kraberger S."/>
            <person name="Rowsey D.M."/>
            <person name="Steger L."/>
            <person name="Yule K.M."/>
            <person name="Upham N.S."/>
            <person name="Worobey M."/>
            <person name="Van Doorslaer K."/>
            <person name="Varsani A."/>
        </authorList>
    </citation>
    <scope>NUCLEOTIDE SEQUENCE</scope>
    <source>
        <strain evidence="1">NeonRodF8_50</strain>
    </source>
</reference>
<evidence type="ECO:0000313" key="1">
    <source>
        <dbReference type="EMBL" id="UPW41584.1"/>
    </source>
</evidence>